<dbReference type="InterPro" id="IPR014729">
    <property type="entry name" value="Rossmann-like_a/b/a_fold"/>
</dbReference>
<feature type="region of interest" description="Disordered" evidence="2">
    <location>
        <begin position="507"/>
        <end position="629"/>
    </location>
</feature>
<protein>
    <submittedName>
        <fullName evidence="3">Uncharacterized protein</fullName>
    </submittedName>
</protein>
<feature type="coiled-coil region" evidence="1">
    <location>
        <begin position="206"/>
        <end position="233"/>
    </location>
</feature>
<dbReference type="SUPFAM" id="SSF52402">
    <property type="entry name" value="Adenine nucleotide alpha hydrolases-like"/>
    <property type="match status" value="1"/>
</dbReference>
<evidence type="ECO:0000256" key="2">
    <source>
        <dbReference type="SAM" id="MobiDB-lite"/>
    </source>
</evidence>
<name>A0AAD3DNM4_9CHLO</name>
<proteinExistence type="predicted"/>
<feature type="region of interest" description="Disordered" evidence="2">
    <location>
        <begin position="391"/>
        <end position="415"/>
    </location>
</feature>
<dbReference type="EMBL" id="BMAR01000006">
    <property type="protein sequence ID" value="GFR43782.1"/>
    <property type="molecule type" value="Genomic_DNA"/>
</dbReference>
<reference evidence="3 4" key="1">
    <citation type="journal article" date="2021" name="Sci. Rep.">
        <title>Genome sequencing of the multicellular alga Astrephomene provides insights into convergent evolution of germ-soma differentiation.</title>
        <authorList>
            <person name="Yamashita S."/>
            <person name="Yamamoto K."/>
            <person name="Matsuzaki R."/>
            <person name="Suzuki S."/>
            <person name="Yamaguchi H."/>
            <person name="Hirooka S."/>
            <person name="Minakuchi Y."/>
            <person name="Miyagishima S."/>
            <person name="Kawachi M."/>
            <person name="Toyoda A."/>
            <person name="Nozaki H."/>
        </authorList>
    </citation>
    <scope>NUCLEOTIDE SEQUENCE [LARGE SCALE GENOMIC DNA]</scope>
    <source>
        <strain evidence="3 4">NIES-4017</strain>
    </source>
</reference>
<dbReference type="Gene3D" id="3.40.50.620">
    <property type="entry name" value="HUPs"/>
    <property type="match status" value="1"/>
</dbReference>
<dbReference type="Proteomes" id="UP001054857">
    <property type="component" value="Unassembled WGS sequence"/>
</dbReference>
<evidence type="ECO:0000256" key="1">
    <source>
        <dbReference type="SAM" id="Coils"/>
    </source>
</evidence>
<keyword evidence="4" id="KW-1185">Reference proteome</keyword>
<feature type="compositionally biased region" description="Pro residues" evidence="2">
    <location>
        <begin position="572"/>
        <end position="581"/>
    </location>
</feature>
<evidence type="ECO:0000313" key="4">
    <source>
        <dbReference type="Proteomes" id="UP001054857"/>
    </source>
</evidence>
<accession>A0AAD3DNM4</accession>
<gene>
    <name evidence="3" type="ORF">Agub_g4898</name>
</gene>
<feature type="region of interest" description="Disordered" evidence="2">
    <location>
        <begin position="262"/>
        <end position="323"/>
    </location>
</feature>
<evidence type="ECO:0000313" key="3">
    <source>
        <dbReference type="EMBL" id="GFR43782.1"/>
    </source>
</evidence>
<sequence length="1585" mass="168091">MGNGASLHEQPGPNTWWIRYCRQKWRSLRTRQLDEFLGLQRPPLRRGQSFSNLDELVKKITQEPVPFIGEADDTDDLKSAIAKLNNGSILHTEKRAIERLLAQRYEEALAAAANQEEAETLGGASEVLRQVLVVFHQNNLPTELDRIAADEQPAEWRKRCHVARRRAFLVVRSLVRLKREVKRLAAPIGDLGWLLPVAAKDRWGELKALAARYRQLETELQDAEVAVAQLTQLKEMQAKVLPSPRSPAGGRISPQRTLRSAAGRMNGMGTSGRAVSESGALNSRARPRAALTADPPPPPVPGGRVVRREGPSATSSGMVPSSPPILAGCAAGVSPLRTPMQGRKGGAGGSDAVVGAGGIPSPAALVPTLSMLRAPAATPSPLNGRRLSATGGSSFIGGPGSSMTPRSGAASATAPSTPLVGGSLVAQTHVGVGILTGISSPPLCTPSVGTPRGGHREPVMMRSPVQSSTQIVRQTFITGDGSGAATSLPTVPPALGRGPQVLDLTAAPNPSAHRHTCPGEPTDFSINPHGTAVELSTSPAVPGPLQRRVAADATSTGSGQRGAGTRNWGVDPAPPMAPPPTAGTRRPLGALGHTSASPPLGVLGSPRMPAGGPPARHTSDGASSRPAAAPPELPVLIQEGETLEQALARFRLLADDTRCALVDTARQFRCALDLCNSAWPDQRWWLAAHTQDDAALDTWPGSGEYIVNRADMVRCLKAGTVAFQFMCASDEALVGPSGNRFDWWTSDPWEVAADLAPDLVAEAQAAQRQQRPGPGEAPRERLVGVPLGVRVLEQLANSVVETAGPLALEALPVILHISERQREAMAADLLQYPIYKRLRRNLYVVVQRSQPVMRYNAADDNFLPDLNQPKYMPGSGYSMLQLLWPGHAMFLNDAGQLERLPHSLMDELRERNTEWFVSRNGQDLSLLMDDGALDMRSLANVCWMWNTPHLRYSLAVEATSTYVKHRDLIAQYGSVLLCRKPKVVGMVMGRLDGAVRLDRYTAGTKPQLPVVELMTCELNSAHMQEELSQIAASRATTTSVGLGRYIFRFEILASLLTGPTVLRPKLLPAVDVKALEAWDAAGLNRPLGIMEDVGPPAAAPITSLAAAATAAQAAPGGAMQPFPIAGAVSEQQLAYAASHGMDTMFMRLHLSMSDLTMHHASKVVALKAHRLPVFVRGPQDAPALLEVLSRSDQDLLSAKQRLAAKLPSFTRQQKPGQSFLVFVQDNSVSLTATNVAAGLARRERGDRIHLVTVVPTEAQRGEGAALLERLMKAFRTHADVLTHVLSQEGRGLLECVADVVSQHSCNILVVGSTSITAVANAVGRNAPLVLPATAAKTPGTAGPGAGAAGRAPAAGNGGGQGTISGGLDDVASSELLVSSVALSILRTFALPVILVTANVKNYLKRVAVDGAPGGPRQPPRPAVGGVGGATSGRLLAMAVVERHSRPMMHHLARCLLEPMLRQDAVTLAQVLPQGMAQGNAGYDSTCIQAVALKTLMSNFESIAAANDFHTPNKVHVQGDWHSALCGAARDLGTQLLSVQLPPNSTKSLPTALLQLVRSAPCPVLVYPERVTIPGSNVEDEEGEED</sequence>
<comment type="caution">
    <text evidence="3">The sequence shown here is derived from an EMBL/GenBank/DDBJ whole genome shotgun (WGS) entry which is preliminary data.</text>
</comment>
<keyword evidence="1" id="KW-0175">Coiled coil</keyword>
<organism evidence="3 4">
    <name type="scientific">Astrephomene gubernaculifera</name>
    <dbReference type="NCBI Taxonomy" id="47775"/>
    <lineage>
        <taxon>Eukaryota</taxon>
        <taxon>Viridiplantae</taxon>
        <taxon>Chlorophyta</taxon>
        <taxon>core chlorophytes</taxon>
        <taxon>Chlorophyceae</taxon>
        <taxon>CS clade</taxon>
        <taxon>Chlamydomonadales</taxon>
        <taxon>Astrephomenaceae</taxon>
        <taxon>Astrephomene</taxon>
    </lineage>
</organism>
<feature type="region of interest" description="Disordered" evidence="2">
    <location>
        <begin position="1337"/>
        <end position="1360"/>
    </location>
</feature>
<feature type="compositionally biased region" description="Low complexity" evidence="2">
    <location>
        <begin position="401"/>
        <end position="415"/>
    </location>
</feature>